<gene>
    <name evidence="1" type="ordered locus">Bd2514</name>
</gene>
<dbReference type="AlphaFoldDB" id="Q6MK95"/>
<dbReference type="HOGENOM" id="CLU_1400070_0_0_7"/>
<proteinExistence type="predicted"/>
<dbReference type="InterPro" id="IPR051411">
    <property type="entry name" value="Polyketide_trans_af380"/>
</dbReference>
<evidence type="ECO:0000313" key="1">
    <source>
        <dbReference type="EMBL" id="CAE80314.1"/>
    </source>
</evidence>
<dbReference type="EMBL" id="BX842652">
    <property type="protein sequence ID" value="CAE80314.1"/>
    <property type="molecule type" value="Genomic_DNA"/>
</dbReference>
<dbReference type="SUPFAM" id="SSF53474">
    <property type="entry name" value="alpha/beta-Hydrolases"/>
    <property type="match status" value="1"/>
</dbReference>
<accession>Q6MK95</accession>
<dbReference type="Proteomes" id="UP000008080">
    <property type="component" value="Chromosome"/>
</dbReference>
<keyword evidence="2" id="KW-1185">Reference proteome</keyword>
<protein>
    <recommendedName>
        <fullName evidence="3">Alpha/beta hydrolase</fullName>
    </recommendedName>
</protein>
<sequence>MCLLQARFTFIDSGRFAMKLTVDFTSQGRMLEGTLFLPEESSEIFAACLFEGSMTGATAQVTERLAREVSAEGFITLIMDHSYFSEDELAPQPWESPSKRLQDIRAALDFLENHASVDKERIFGVGVSVGAEYLAQVCREGCSLKGLVIVESAMDDSRNLALDQLDIPTQVVDETHLDSAVDEIVLWARTLFNGGPSQESAVRPDWSVSDK</sequence>
<dbReference type="KEGG" id="bba:Bd2514"/>
<dbReference type="STRING" id="264462.Bd2514"/>
<dbReference type="InterPro" id="IPR029058">
    <property type="entry name" value="AB_hydrolase_fold"/>
</dbReference>
<dbReference type="eggNOG" id="COG1073">
    <property type="taxonomic scope" value="Bacteria"/>
</dbReference>
<evidence type="ECO:0000313" key="2">
    <source>
        <dbReference type="Proteomes" id="UP000008080"/>
    </source>
</evidence>
<evidence type="ECO:0008006" key="3">
    <source>
        <dbReference type="Google" id="ProtNLM"/>
    </source>
</evidence>
<name>Q6MK95_BDEBA</name>
<organism evidence="1 2">
    <name type="scientific">Bdellovibrio bacteriovorus (strain ATCC 15356 / DSM 50701 / NCIMB 9529 / HD100)</name>
    <dbReference type="NCBI Taxonomy" id="264462"/>
    <lineage>
        <taxon>Bacteria</taxon>
        <taxon>Pseudomonadati</taxon>
        <taxon>Bdellovibrionota</taxon>
        <taxon>Bdellovibrionia</taxon>
        <taxon>Bdellovibrionales</taxon>
        <taxon>Pseudobdellovibrionaceae</taxon>
        <taxon>Bdellovibrio</taxon>
    </lineage>
</organism>
<reference evidence="1 2" key="1">
    <citation type="journal article" date="2004" name="Science">
        <title>A predator unmasked: life cycle of Bdellovibrio bacteriovorus from a genomic perspective.</title>
        <authorList>
            <person name="Rendulic S."/>
            <person name="Jagtap P."/>
            <person name="Rosinus A."/>
            <person name="Eppinger M."/>
            <person name="Baar C."/>
            <person name="Lanz C."/>
            <person name="Keller H."/>
            <person name="Lambert C."/>
            <person name="Evans K.J."/>
            <person name="Goesmann A."/>
            <person name="Meyer F."/>
            <person name="Sockett R.E."/>
            <person name="Schuster S.C."/>
        </authorList>
    </citation>
    <scope>NUCLEOTIDE SEQUENCE [LARGE SCALE GENOMIC DNA]</scope>
    <source>
        <strain evidence="2">ATCC 15356 / DSM 50701 / NCIMB 9529 / HD100</strain>
    </source>
</reference>
<dbReference type="Gene3D" id="3.40.50.1820">
    <property type="entry name" value="alpha/beta hydrolase"/>
    <property type="match status" value="1"/>
</dbReference>
<dbReference type="PANTHER" id="PTHR47751">
    <property type="entry name" value="SUPERFAMILY HYDROLASE, PUTATIVE (AFU_ORTHOLOGUE AFUA_2G16580)-RELATED"/>
    <property type="match status" value="1"/>
</dbReference>
<dbReference type="PANTHER" id="PTHR47751:SF1">
    <property type="entry name" value="SUPERFAMILY HYDROLASE, PUTATIVE (AFU_ORTHOLOGUE AFUA_2G16580)-RELATED"/>
    <property type="match status" value="1"/>
</dbReference>